<keyword evidence="1 2" id="KW-0690">Ribosome biogenesis</keyword>
<dbReference type="PROSITE" id="PS50833">
    <property type="entry name" value="BRIX"/>
    <property type="match status" value="1"/>
</dbReference>
<dbReference type="RefSeq" id="WP_013898458.1">
    <property type="nucleotide sequence ID" value="NC_015676.1"/>
</dbReference>
<dbReference type="OrthoDB" id="117530at2157"/>
<dbReference type="Proteomes" id="UP000006622">
    <property type="component" value="Chromosome"/>
</dbReference>
<dbReference type="KEGG" id="mzh:Mzhil_1165"/>
<gene>
    <name evidence="4" type="ordered locus">Mzhil_1165</name>
</gene>
<sequence>MIITSSRKPSDKTRIICKYFADFFNSEYINRGKTSFDYLLDISKESPMLVIGDHHGNPGSMTIYRSGNSTYLSVYFNVRDLHTVKYTKLKSKLPVCVGSGKLSELICNFIPFEDRIFEDVPENNSRFLEVDNENMVFYDSGSIILNLAVNSFKLIDEEY</sequence>
<evidence type="ECO:0000256" key="1">
    <source>
        <dbReference type="ARBA" id="ARBA00022517"/>
    </source>
</evidence>
<keyword evidence="5" id="KW-1185">Reference proteome</keyword>
<proteinExistence type="inferred from homology"/>
<evidence type="ECO:0000256" key="2">
    <source>
        <dbReference type="HAMAP-Rule" id="MF_00699"/>
    </source>
</evidence>
<dbReference type="STRING" id="679901.Mzhil_1165"/>
<feature type="domain" description="Brix" evidence="3">
    <location>
        <begin position="1"/>
        <end position="159"/>
    </location>
</feature>
<evidence type="ECO:0000259" key="3">
    <source>
        <dbReference type="PROSITE" id="PS50833"/>
    </source>
</evidence>
<dbReference type="HOGENOM" id="CLU_107897_2_0_2"/>
<evidence type="ECO:0000313" key="5">
    <source>
        <dbReference type="Proteomes" id="UP000006622"/>
    </source>
</evidence>
<dbReference type="GO" id="GO:0006364">
    <property type="term" value="P:rRNA processing"/>
    <property type="evidence" value="ECO:0007669"/>
    <property type="project" value="InterPro"/>
</dbReference>
<evidence type="ECO:0000313" key="4">
    <source>
        <dbReference type="EMBL" id="AEH61021.1"/>
    </source>
</evidence>
<dbReference type="SUPFAM" id="SSF52954">
    <property type="entry name" value="Class II aaRS ABD-related"/>
    <property type="match status" value="1"/>
</dbReference>
<dbReference type="AlphaFoldDB" id="F7XMC0"/>
<dbReference type="Gene3D" id="3.40.50.10480">
    <property type="entry name" value="Probable brix-domain ribosomal biogenesis protein"/>
    <property type="match status" value="1"/>
</dbReference>
<comment type="function">
    <text evidence="2">Probably involved in the biogenesis of the ribosome.</text>
</comment>
<protein>
    <recommendedName>
        <fullName evidence="2">Probable Brix domain-containing ribosomal biogenesis protein</fullName>
    </recommendedName>
</protein>
<accession>F7XMC0</accession>
<dbReference type="HAMAP" id="MF_00699">
    <property type="entry name" value="BriX"/>
    <property type="match status" value="1"/>
</dbReference>
<dbReference type="InterPro" id="IPR007109">
    <property type="entry name" value="Brix"/>
</dbReference>
<organism evidence="4 5">
    <name type="scientific">Methanosalsum zhilinae (strain DSM 4017 / NBRC 107636 / OCM 62 / WeN5)</name>
    <name type="common">Methanohalophilus zhilinae</name>
    <dbReference type="NCBI Taxonomy" id="679901"/>
    <lineage>
        <taxon>Archaea</taxon>
        <taxon>Methanobacteriati</taxon>
        <taxon>Methanobacteriota</taxon>
        <taxon>Stenosarchaea group</taxon>
        <taxon>Methanomicrobia</taxon>
        <taxon>Methanosarcinales</taxon>
        <taxon>Methanosarcinaceae</taxon>
        <taxon>Methanosalsum</taxon>
    </lineage>
</organism>
<dbReference type="SMART" id="SM00879">
    <property type="entry name" value="Brix"/>
    <property type="match status" value="1"/>
</dbReference>
<dbReference type="EMBL" id="CP002101">
    <property type="protein sequence ID" value="AEH61021.1"/>
    <property type="molecule type" value="Genomic_DNA"/>
</dbReference>
<dbReference type="InterPro" id="IPR023548">
    <property type="entry name" value="Brix_dom_Rbsml_bgen_prot"/>
</dbReference>
<reference evidence="4" key="1">
    <citation type="submission" date="2010-07" db="EMBL/GenBank/DDBJ databases">
        <title>The complete genome of Methanosalsum zhilinae DSM 4017.</title>
        <authorList>
            <consortium name="US DOE Joint Genome Institute (JGI-PGF)"/>
            <person name="Lucas S."/>
            <person name="Copeland A."/>
            <person name="Lapidus A."/>
            <person name="Glavina del Rio T."/>
            <person name="Dalin E."/>
            <person name="Tice H."/>
            <person name="Bruce D."/>
            <person name="Goodwin L."/>
            <person name="Pitluck S."/>
            <person name="Kyrpides N."/>
            <person name="Mavromatis K."/>
            <person name="Ovchinnikova G."/>
            <person name="Daligault H."/>
            <person name="Detter J.C."/>
            <person name="Han C."/>
            <person name="Tapia R."/>
            <person name="Larimer F."/>
            <person name="Land M."/>
            <person name="Hauser L."/>
            <person name="Markowitz V."/>
            <person name="Cheng J.-F."/>
            <person name="Hugenholtz P."/>
            <person name="Woyke T."/>
            <person name="Wu D."/>
            <person name="Spring S."/>
            <person name="Schueler E."/>
            <person name="Brambilla E."/>
            <person name="Klenk H.-P."/>
            <person name="Eisen J.A."/>
        </authorList>
    </citation>
    <scope>NUCLEOTIDE SEQUENCE</scope>
    <source>
        <strain evidence="4">DSM 4017</strain>
    </source>
</reference>
<dbReference type="GeneID" id="10822798"/>
<name>F7XMC0_METZD</name>
<dbReference type="GO" id="GO:0019843">
    <property type="term" value="F:rRNA binding"/>
    <property type="evidence" value="ECO:0007669"/>
    <property type="project" value="InterPro"/>
</dbReference>